<accession>A0ABN7SEC4</accession>
<sequence>MILQQVEPIKEEIRDTIRYMKDYLSQRAHELKPLHDRYPRLLACAKARSERITKKLVTFSKSLEDLQSSYDHQEERIL</sequence>
<name>A0ABN7SEC4_OIKDI</name>
<evidence type="ECO:0000313" key="1">
    <source>
        <dbReference type="EMBL" id="CAG5095735.1"/>
    </source>
</evidence>
<evidence type="ECO:0000313" key="2">
    <source>
        <dbReference type="Proteomes" id="UP001158576"/>
    </source>
</evidence>
<proteinExistence type="predicted"/>
<dbReference type="EMBL" id="OU015569">
    <property type="protein sequence ID" value="CAG5095735.1"/>
    <property type="molecule type" value="Genomic_DNA"/>
</dbReference>
<dbReference type="Proteomes" id="UP001158576">
    <property type="component" value="Chromosome XSR"/>
</dbReference>
<gene>
    <name evidence="1" type="ORF">OKIOD_LOCUS5869</name>
</gene>
<reference evidence="1 2" key="1">
    <citation type="submission" date="2021-04" db="EMBL/GenBank/DDBJ databases">
        <authorList>
            <person name="Bliznina A."/>
        </authorList>
    </citation>
    <scope>NUCLEOTIDE SEQUENCE [LARGE SCALE GENOMIC DNA]</scope>
</reference>
<organism evidence="1 2">
    <name type="scientific">Oikopleura dioica</name>
    <name type="common">Tunicate</name>
    <dbReference type="NCBI Taxonomy" id="34765"/>
    <lineage>
        <taxon>Eukaryota</taxon>
        <taxon>Metazoa</taxon>
        <taxon>Chordata</taxon>
        <taxon>Tunicata</taxon>
        <taxon>Appendicularia</taxon>
        <taxon>Copelata</taxon>
        <taxon>Oikopleuridae</taxon>
        <taxon>Oikopleura</taxon>
    </lineage>
</organism>
<protein>
    <submittedName>
        <fullName evidence="1">Oidioi.mRNA.OKI2018_I69.XSR.g14311.t1.cds</fullName>
    </submittedName>
</protein>
<keyword evidence="2" id="KW-1185">Reference proteome</keyword>